<dbReference type="PANTHER" id="PTHR43205:SF7">
    <property type="entry name" value="PROSTAGLANDIN REDUCTASE 1"/>
    <property type="match status" value="1"/>
</dbReference>
<keyword evidence="5" id="KW-1185">Reference proteome</keyword>
<evidence type="ECO:0000259" key="3">
    <source>
        <dbReference type="Pfam" id="PF16884"/>
    </source>
</evidence>
<evidence type="ECO:0000313" key="4">
    <source>
        <dbReference type="EMBL" id="OEU14863.1"/>
    </source>
</evidence>
<keyword evidence="1" id="KW-0560">Oxidoreductase</keyword>
<feature type="domain" description="Alcohol dehydrogenase-like C-terminal" evidence="2">
    <location>
        <begin position="189"/>
        <end position="310"/>
    </location>
</feature>
<dbReference type="Pfam" id="PF00107">
    <property type="entry name" value="ADH_zinc_N"/>
    <property type="match status" value="1"/>
</dbReference>
<dbReference type="EMBL" id="KV784360">
    <property type="protein sequence ID" value="OEU14863.1"/>
    <property type="molecule type" value="Genomic_DNA"/>
</dbReference>
<dbReference type="SUPFAM" id="SSF51735">
    <property type="entry name" value="NAD(P)-binding Rossmann-fold domains"/>
    <property type="match status" value="1"/>
</dbReference>
<evidence type="ECO:0000259" key="2">
    <source>
        <dbReference type="Pfam" id="PF00107"/>
    </source>
</evidence>
<evidence type="ECO:0000256" key="1">
    <source>
        <dbReference type="ARBA" id="ARBA00023002"/>
    </source>
</evidence>
<dbReference type="GO" id="GO:0016628">
    <property type="term" value="F:oxidoreductase activity, acting on the CH-CH group of donors, NAD or NADP as acceptor"/>
    <property type="evidence" value="ECO:0007669"/>
    <property type="project" value="InterPro"/>
</dbReference>
<protein>
    <submittedName>
        <fullName evidence="4">NAD(P)-binding protein</fullName>
    </submittedName>
</protein>
<evidence type="ECO:0000313" key="5">
    <source>
        <dbReference type="Proteomes" id="UP000095751"/>
    </source>
</evidence>
<dbReference type="Gene3D" id="3.90.180.10">
    <property type="entry name" value="Medium-chain alcohol dehydrogenases, catalytic domain"/>
    <property type="match status" value="1"/>
</dbReference>
<dbReference type="InParanoid" id="A0A1E7FAJ3"/>
<dbReference type="AlphaFoldDB" id="A0A1E7FAJ3"/>
<dbReference type="InterPro" id="IPR011032">
    <property type="entry name" value="GroES-like_sf"/>
</dbReference>
<sequence length="367" mass="40035">MTNNINTATSTSIKNRCMRLRSVPNGKIVKSDLELTEEPIPSIAADDENSGYHVIVKNTMASIDPTHRIWMNAKKDQYMDGVALGDIMRAITVGIITESRNIDWPVGTKVVGFGGICDYYVGIPEVTIVEKCACNTNNEISPTLELSYGGFVIGLTAWHGVNKILQPGSSGGGGDSNNEVVVISGGAGAVGSIAGQLSKTKGVTVIGIAGGKEKCLFMTETLGYDYAIDYKSDEYTISDKLKEYAPDGITGYFDNVGGTVTEAVLANARNYMKMAICGSISEYDDEWQGIKNFNMILMRRISIQGFVCTDHLDELSDARKDLYQLKKEGRLIFREDIREGIENYTEVVNLLFTGGNKGKLLLKINEQ</sequence>
<dbReference type="Proteomes" id="UP000095751">
    <property type="component" value="Unassembled WGS sequence"/>
</dbReference>
<dbReference type="Pfam" id="PF16884">
    <property type="entry name" value="ADH_N_2"/>
    <property type="match status" value="1"/>
</dbReference>
<proteinExistence type="predicted"/>
<dbReference type="Gene3D" id="3.40.50.720">
    <property type="entry name" value="NAD(P)-binding Rossmann-like Domain"/>
    <property type="match status" value="1"/>
</dbReference>
<dbReference type="InterPro" id="IPR045010">
    <property type="entry name" value="MDR_fam"/>
</dbReference>
<reference evidence="4 5" key="1">
    <citation type="submission" date="2016-09" db="EMBL/GenBank/DDBJ databases">
        <title>Extensive genetic diversity and differential bi-allelic expression allows diatom success in the polar Southern Ocean.</title>
        <authorList>
            <consortium name="DOE Joint Genome Institute"/>
            <person name="Mock T."/>
            <person name="Otillar R.P."/>
            <person name="Strauss J."/>
            <person name="Dupont C."/>
            <person name="Frickenhaus S."/>
            <person name="Maumus F."/>
            <person name="Mcmullan M."/>
            <person name="Sanges R."/>
            <person name="Schmutz J."/>
            <person name="Toseland A."/>
            <person name="Valas R."/>
            <person name="Veluchamy A."/>
            <person name="Ward B.J."/>
            <person name="Allen A."/>
            <person name="Barry K."/>
            <person name="Falciatore A."/>
            <person name="Ferrante M."/>
            <person name="Fortunato A.E."/>
            <person name="Gloeckner G."/>
            <person name="Gruber A."/>
            <person name="Hipkin R."/>
            <person name="Janech M."/>
            <person name="Kroth P."/>
            <person name="Leese F."/>
            <person name="Lindquist E."/>
            <person name="Lyon B.R."/>
            <person name="Martin J."/>
            <person name="Mayer C."/>
            <person name="Parker M."/>
            <person name="Quesneville H."/>
            <person name="Raymond J."/>
            <person name="Uhlig C."/>
            <person name="Valentin K.U."/>
            <person name="Worden A.Z."/>
            <person name="Armbrust E.V."/>
            <person name="Bowler C."/>
            <person name="Green B."/>
            <person name="Moulton V."/>
            <person name="Van Oosterhout C."/>
            <person name="Grigoriev I."/>
        </authorList>
    </citation>
    <scope>NUCLEOTIDE SEQUENCE [LARGE SCALE GENOMIC DNA]</scope>
    <source>
        <strain evidence="4 5">CCMP1102</strain>
    </source>
</reference>
<dbReference type="KEGG" id="fcy:FRACYDRAFT_269699"/>
<dbReference type="SUPFAM" id="SSF50129">
    <property type="entry name" value="GroES-like"/>
    <property type="match status" value="1"/>
</dbReference>
<organism evidence="4 5">
    <name type="scientific">Fragilariopsis cylindrus CCMP1102</name>
    <dbReference type="NCBI Taxonomy" id="635003"/>
    <lineage>
        <taxon>Eukaryota</taxon>
        <taxon>Sar</taxon>
        <taxon>Stramenopiles</taxon>
        <taxon>Ochrophyta</taxon>
        <taxon>Bacillariophyta</taxon>
        <taxon>Bacillariophyceae</taxon>
        <taxon>Bacillariophycidae</taxon>
        <taxon>Bacillariales</taxon>
        <taxon>Bacillariaceae</taxon>
        <taxon>Fragilariopsis</taxon>
    </lineage>
</organism>
<dbReference type="InterPro" id="IPR013149">
    <property type="entry name" value="ADH-like_C"/>
</dbReference>
<dbReference type="InterPro" id="IPR041694">
    <property type="entry name" value="ADH_N_2"/>
</dbReference>
<gene>
    <name evidence="4" type="ORF">FRACYDRAFT_269699</name>
</gene>
<accession>A0A1E7FAJ3</accession>
<feature type="domain" description="Oxidoreductase N-terminal" evidence="3">
    <location>
        <begin position="16"/>
        <end position="121"/>
    </location>
</feature>
<name>A0A1E7FAJ3_9STRA</name>
<dbReference type="PANTHER" id="PTHR43205">
    <property type="entry name" value="PROSTAGLANDIN REDUCTASE"/>
    <property type="match status" value="1"/>
</dbReference>
<dbReference type="InterPro" id="IPR036291">
    <property type="entry name" value="NAD(P)-bd_dom_sf"/>
</dbReference>
<dbReference type="CDD" id="cd05288">
    <property type="entry name" value="PGDH"/>
    <property type="match status" value="1"/>
</dbReference>
<dbReference type="OrthoDB" id="9992527at2759"/>